<protein>
    <submittedName>
        <fullName evidence="2">Uncharacterized protein</fullName>
    </submittedName>
</protein>
<keyword evidence="3" id="KW-1185">Reference proteome</keyword>
<feature type="chain" id="PRO_5043781801" evidence="1">
    <location>
        <begin position="23"/>
        <end position="172"/>
    </location>
</feature>
<evidence type="ECO:0000256" key="1">
    <source>
        <dbReference type="SAM" id="SignalP"/>
    </source>
</evidence>
<accession>A0AAU0USE8</accession>
<dbReference type="EMBL" id="CP121694">
    <property type="protein sequence ID" value="WRO23167.1"/>
    <property type="molecule type" value="Genomic_DNA"/>
</dbReference>
<dbReference type="AlphaFoldDB" id="A0AAU0USE8"/>
<dbReference type="RefSeq" id="WP_366922552.1">
    <property type="nucleotide sequence ID" value="NZ_CP121694.1"/>
</dbReference>
<reference evidence="2 3" key="1">
    <citation type="submission" date="2023-04" db="EMBL/GenBank/DDBJ databases">
        <authorList>
            <person name="Hsu D."/>
        </authorList>
    </citation>
    <scope>NUCLEOTIDE SEQUENCE [LARGE SCALE GENOMIC DNA]</scope>
    <source>
        <strain evidence="2 3">MK1</strain>
    </source>
</reference>
<evidence type="ECO:0000313" key="2">
    <source>
        <dbReference type="EMBL" id="WRO23167.1"/>
    </source>
</evidence>
<feature type="signal peptide" evidence="1">
    <location>
        <begin position="1"/>
        <end position="22"/>
    </location>
</feature>
<dbReference type="KEGG" id="dbc:MFMK1_003016"/>
<keyword evidence="1" id="KW-0732">Signal</keyword>
<evidence type="ECO:0000313" key="3">
    <source>
        <dbReference type="Proteomes" id="UP001329915"/>
    </source>
</evidence>
<name>A0AAU0USE8_9FIRM</name>
<dbReference type="PROSITE" id="PS51257">
    <property type="entry name" value="PROKAR_LIPOPROTEIN"/>
    <property type="match status" value="1"/>
</dbReference>
<organism evidence="2 3">
    <name type="scientific">Metallumcola ferriviriculae</name>
    <dbReference type="NCBI Taxonomy" id="3039180"/>
    <lineage>
        <taxon>Bacteria</taxon>
        <taxon>Bacillati</taxon>
        <taxon>Bacillota</taxon>
        <taxon>Clostridia</taxon>
        <taxon>Neomoorellales</taxon>
        <taxon>Desulfitibacteraceae</taxon>
        <taxon>Metallumcola</taxon>
    </lineage>
</organism>
<sequence>MKRWVTLIVLSLIMLAVSGCSVGVRPTDGGKDVATPLQVQTFSFEAGLIEKEYIAADKKCQEALGRLLDGDINKFAANAVFITTGKLIRQSITEIKAINAPGQLEDIRDDLNFSLVYYQEALETVEEYLNTEDGAVLEKTRQEFAKAAEFLRDYQDKLENLDVPDDGRNGWY</sequence>
<gene>
    <name evidence="2" type="ORF">MFMK1_003016</name>
</gene>
<dbReference type="Proteomes" id="UP001329915">
    <property type="component" value="Chromosome"/>
</dbReference>
<proteinExistence type="predicted"/>